<gene>
    <name evidence="3" type="ORF">SAMN05443637_10933</name>
</gene>
<accession>A0A1M6TZ35</accession>
<feature type="compositionally biased region" description="Basic and acidic residues" evidence="1">
    <location>
        <begin position="118"/>
        <end position="147"/>
    </location>
</feature>
<dbReference type="RefSeq" id="WP_143172129.1">
    <property type="nucleotide sequence ID" value="NZ_CALGVN010000044.1"/>
</dbReference>
<protein>
    <recommendedName>
        <fullName evidence="5">Pecanex-like protein 1</fullName>
    </recommendedName>
</protein>
<keyword evidence="2" id="KW-0472">Membrane</keyword>
<name>A0A1M6TZ35_PSETH</name>
<dbReference type="OrthoDB" id="3579537at2"/>
<reference evidence="3 4" key="1">
    <citation type="submission" date="2016-11" db="EMBL/GenBank/DDBJ databases">
        <authorList>
            <person name="Jaros S."/>
            <person name="Januszkiewicz K."/>
            <person name="Wedrychowicz H."/>
        </authorList>
    </citation>
    <scope>NUCLEOTIDE SEQUENCE [LARGE SCALE GENOMIC DNA]</scope>
    <source>
        <strain evidence="3 4">DSM 43832</strain>
    </source>
</reference>
<dbReference type="STRING" id="1848.SAMN05443637_10933"/>
<feature type="region of interest" description="Disordered" evidence="1">
    <location>
        <begin position="1"/>
        <end position="26"/>
    </location>
</feature>
<keyword evidence="2" id="KW-1133">Transmembrane helix</keyword>
<feature type="region of interest" description="Disordered" evidence="1">
    <location>
        <begin position="58"/>
        <end position="180"/>
    </location>
</feature>
<evidence type="ECO:0000313" key="4">
    <source>
        <dbReference type="Proteomes" id="UP000184363"/>
    </source>
</evidence>
<feature type="compositionally biased region" description="Low complexity" evidence="1">
    <location>
        <begin position="58"/>
        <end position="89"/>
    </location>
</feature>
<feature type="compositionally biased region" description="Acidic residues" evidence="1">
    <location>
        <begin position="92"/>
        <end position="107"/>
    </location>
</feature>
<sequence>MSDKPDRPIPDTNPDTTPGLGPDRTDLARAIARQRSGRRIVAVAATVLAAALVTAACGTADASPRSDRSAAAGYSVSGGHAGHGSAAGSTDTDADQTDGEETGDDAEAATGRNNGRGNGDRTDGDRSGDRNGDRPDRNNGDRGKDRGNQNAGNNNGNGNNNGSGNGNNNNGLDVLGRDCSTSDLPPHTGFQVSPACVDTAFGEVAAADKSPSLLITEAPTEVKVGESFTLKVSTRNLVRDRFLGAAAGGYYLESSFLDDNGIQRGHFHTACRVLPSLDEAPDSAPDPEFFLATQDNKGGAGVDTVEIEVPGIDEAGVVQCTSWAGDGSHRIPMMQRANQTPAVDSVRITVK</sequence>
<evidence type="ECO:0000256" key="1">
    <source>
        <dbReference type="SAM" id="MobiDB-lite"/>
    </source>
</evidence>
<proteinExistence type="predicted"/>
<dbReference type="Proteomes" id="UP000184363">
    <property type="component" value="Unassembled WGS sequence"/>
</dbReference>
<evidence type="ECO:0000313" key="3">
    <source>
        <dbReference type="EMBL" id="SHK62144.1"/>
    </source>
</evidence>
<evidence type="ECO:0000256" key="2">
    <source>
        <dbReference type="SAM" id="Phobius"/>
    </source>
</evidence>
<organism evidence="3 4">
    <name type="scientific">Pseudonocardia thermophila</name>
    <dbReference type="NCBI Taxonomy" id="1848"/>
    <lineage>
        <taxon>Bacteria</taxon>
        <taxon>Bacillati</taxon>
        <taxon>Actinomycetota</taxon>
        <taxon>Actinomycetes</taxon>
        <taxon>Pseudonocardiales</taxon>
        <taxon>Pseudonocardiaceae</taxon>
        <taxon>Pseudonocardia</taxon>
    </lineage>
</organism>
<keyword evidence="4" id="KW-1185">Reference proteome</keyword>
<keyword evidence="2" id="KW-0812">Transmembrane</keyword>
<feature type="transmembrane region" description="Helical" evidence="2">
    <location>
        <begin position="39"/>
        <end position="56"/>
    </location>
</feature>
<feature type="compositionally biased region" description="Low complexity" evidence="1">
    <location>
        <begin position="148"/>
        <end position="158"/>
    </location>
</feature>
<evidence type="ECO:0008006" key="5">
    <source>
        <dbReference type="Google" id="ProtNLM"/>
    </source>
</evidence>
<dbReference type="EMBL" id="FRAP01000009">
    <property type="protein sequence ID" value="SHK62144.1"/>
    <property type="molecule type" value="Genomic_DNA"/>
</dbReference>
<dbReference type="AlphaFoldDB" id="A0A1M6TZ35"/>